<dbReference type="PANTHER" id="PTHR30562:SF1">
    <property type="entry name" value="UVRABC SYSTEM PROTEIN C"/>
    <property type="match status" value="1"/>
</dbReference>
<dbReference type="PROSITE" id="PS50165">
    <property type="entry name" value="UVRC"/>
    <property type="match status" value="1"/>
</dbReference>
<dbReference type="InterPro" id="IPR035901">
    <property type="entry name" value="GIY-YIG_endonuc_sf"/>
</dbReference>
<sequence length="506" mass="58333">MDPGNVEKREVAKTKNHNPTTSKLNFFIKNMDIKSLIKKLPDAPGVYIFRGQPKRSRGLGKILYIGKATSLRDRVRSYMSKGIFDTRSPLIEKMLGQFDAIEHIKTDSVLEALVLEAHLIKKHQPEANIKEKDNKSFNFVIITRENFPRVLIVRGRELLQHHISKNKSTTIYCSGLGDNKIDDISSKFKKEKLEERKGMKIGYSFGPFPNSSQLKEAMKIVRKMFPYRDSKCIPCIDRLKKKKTNDLTLYDISYSVRNKLCKPCFNRQIGLCPGVCIGEITQEQYTEQIKNIILFFEGNKKRLVKNLQVQMKSFAENKEFEKANITKHTLFTLNHIQDISLIKEESKGLTLRLGSQGQTLDSGFRIESYDIAHLSGTNVVGVMTVVEDGEIKKSEYRKFKIRDNPGVNDTKALSEVLSRRLAHIEWRLPDLIVVDGGTAQRRLMERILRENKLDIPVVSVVKDEHHRPKQILGDKKHLMYEREILLSNSEAHRFAITFHKQLRNKL</sequence>
<proteinExistence type="predicted"/>
<comment type="caution">
    <text evidence="3">The sequence shown here is derived from an EMBL/GenBank/DDBJ whole genome shotgun (WGS) entry which is preliminary data.</text>
</comment>
<dbReference type="CDD" id="cd10434">
    <property type="entry name" value="GIY-YIG_UvrC_Cho"/>
    <property type="match status" value="1"/>
</dbReference>
<dbReference type="InterPro" id="IPR050066">
    <property type="entry name" value="UvrABC_protein_C"/>
</dbReference>
<organism evidence="3 4">
    <name type="scientific">Candidatus Zambryskibacteria bacterium RIFCSPHIGHO2_02_38_10.5</name>
    <dbReference type="NCBI Taxonomy" id="1802742"/>
    <lineage>
        <taxon>Bacteria</taxon>
        <taxon>Candidatus Zambryskiibacteriota</taxon>
    </lineage>
</organism>
<protein>
    <recommendedName>
        <fullName evidence="5">Excinuclease ABC subunit C</fullName>
    </recommendedName>
</protein>
<name>A0A1G2T853_9BACT</name>
<dbReference type="GO" id="GO:0006289">
    <property type="term" value="P:nucleotide-excision repair"/>
    <property type="evidence" value="ECO:0007669"/>
    <property type="project" value="InterPro"/>
</dbReference>
<dbReference type="Gene3D" id="3.30.420.340">
    <property type="entry name" value="UvrC, RNAse H endonuclease domain"/>
    <property type="match status" value="1"/>
</dbReference>
<dbReference type="GO" id="GO:0009380">
    <property type="term" value="C:excinuclease repair complex"/>
    <property type="evidence" value="ECO:0007669"/>
    <property type="project" value="TreeGrafter"/>
</dbReference>
<feature type="domain" description="UvrC family homology region profile" evidence="2">
    <location>
        <begin position="297"/>
        <end position="448"/>
    </location>
</feature>
<dbReference type="SMART" id="SM00465">
    <property type="entry name" value="GIYc"/>
    <property type="match status" value="1"/>
</dbReference>
<accession>A0A1G2T853</accession>
<dbReference type="Gene3D" id="3.40.1440.10">
    <property type="entry name" value="GIY-YIG endonuclease"/>
    <property type="match status" value="1"/>
</dbReference>
<dbReference type="SUPFAM" id="SSF46600">
    <property type="entry name" value="C-terminal UvrC-binding domain of UvrB"/>
    <property type="match status" value="1"/>
</dbReference>
<dbReference type="Proteomes" id="UP000179264">
    <property type="component" value="Unassembled WGS sequence"/>
</dbReference>
<dbReference type="AlphaFoldDB" id="A0A1G2T853"/>
<dbReference type="EMBL" id="MHVL01000019">
    <property type="protein sequence ID" value="OHA93454.1"/>
    <property type="molecule type" value="Genomic_DNA"/>
</dbReference>
<feature type="domain" description="GIY-YIG" evidence="1">
    <location>
        <begin position="42"/>
        <end position="129"/>
    </location>
</feature>
<dbReference type="InterPro" id="IPR036876">
    <property type="entry name" value="UVR_dom_sf"/>
</dbReference>
<dbReference type="PROSITE" id="PS50164">
    <property type="entry name" value="GIY_YIG"/>
    <property type="match status" value="1"/>
</dbReference>
<gene>
    <name evidence="3" type="ORF">A2W58_02380</name>
</gene>
<dbReference type="Pfam" id="PF08459">
    <property type="entry name" value="UvrC_RNaseH_dom"/>
    <property type="match status" value="1"/>
</dbReference>
<evidence type="ECO:0008006" key="5">
    <source>
        <dbReference type="Google" id="ProtNLM"/>
    </source>
</evidence>
<evidence type="ECO:0000313" key="3">
    <source>
        <dbReference type="EMBL" id="OHA93454.1"/>
    </source>
</evidence>
<evidence type="ECO:0000259" key="1">
    <source>
        <dbReference type="PROSITE" id="PS50164"/>
    </source>
</evidence>
<evidence type="ECO:0000259" key="2">
    <source>
        <dbReference type="PROSITE" id="PS50165"/>
    </source>
</evidence>
<evidence type="ECO:0000313" key="4">
    <source>
        <dbReference type="Proteomes" id="UP000179264"/>
    </source>
</evidence>
<dbReference type="Pfam" id="PF01541">
    <property type="entry name" value="GIY-YIG"/>
    <property type="match status" value="1"/>
</dbReference>
<dbReference type="InterPro" id="IPR001162">
    <property type="entry name" value="UvrC_RNase_H_dom"/>
</dbReference>
<dbReference type="InterPro" id="IPR000305">
    <property type="entry name" value="GIY-YIG_endonuc"/>
</dbReference>
<dbReference type="InterPro" id="IPR047296">
    <property type="entry name" value="GIY-YIG_UvrC_Cho"/>
</dbReference>
<dbReference type="GO" id="GO:0009381">
    <property type="term" value="F:excinuclease ABC activity"/>
    <property type="evidence" value="ECO:0007669"/>
    <property type="project" value="InterPro"/>
</dbReference>
<reference evidence="3 4" key="1">
    <citation type="journal article" date="2016" name="Nat. Commun.">
        <title>Thousands of microbial genomes shed light on interconnected biogeochemical processes in an aquifer system.</title>
        <authorList>
            <person name="Anantharaman K."/>
            <person name="Brown C.T."/>
            <person name="Hug L.A."/>
            <person name="Sharon I."/>
            <person name="Castelle C.J."/>
            <person name="Probst A.J."/>
            <person name="Thomas B.C."/>
            <person name="Singh A."/>
            <person name="Wilkins M.J."/>
            <person name="Karaoz U."/>
            <person name="Brodie E.L."/>
            <person name="Williams K.H."/>
            <person name="Hubbard S.S."/>
            <person name="Banfield J.F."/>
        </authorList>
    </citation>
    <scope>NUCLEOTIDE SEQUENCE [LARGE SCALE GENOMIC DNA]</scope>
</reference>
<dbReference type="SUPFAM" id="SSF82771">
    <property type="entry name" value="GIY-YIG endonuclease"/>
    <property type="match status" value="1"/>
</dbReference>
<dbReference type="PANTHER" id="PTHR30562">
    <property type="entry name" value="UVRC/OXIDOREDUCTASE"/>
    <property type="match status" value="1"/>
</dbReference>
<dbReference type="InterPro" id="IPR038476">
    <property type="entry name" value="UvrC_RNase_H_dom_sf"/>
</dbReference>